<dbReference type="PANTHER" id="PTHR11692:SF0">
    <property type="entry name" value="BIFUNCTIONAL PURINE BIOSYNTHESIS PROTEIN ATIC"/>
    <property type="match status" value="1"/>
</dbReference>
<proteinExistence type="predicted"/>
<dbReference type="GO" id="GO:0005829">
    <property type="term" value="C:cytosol"/>
    <property type="evidence" value="ECO:0007669"/>
    <property type="project" value="TreeGrafter"/>
</dbReference>
<gene>
    <name evidence="1" type="ORF">H5P27_18265</name>
</gene>
<dbReference type="Gene3D" id="3.40.140.20">
    <property type="match status" value="2"/>
</dbReference>
<dbReference type="SUPFAM" id="SSF52335">
    <property type="entry name" value="Methylglyoxal synthase-like"/>
    <property type="match status" value="1"/>
</dbReference>
<dbReference type="Pfam" id="PF01808">
    <property type="entry name" value="AICARFT_IMPCHas"/>
    <property type="match status" value="1"/>
</dbReference>
<dbReference type="PANTHER" id="PTHR11692">
    <property type="entry name" value="BIFUNCTIONAL PURINE BIOSYNTHESIS PROTEIN PURH"/>
    <property type="match status" value="1"/>
</dbReference>
<name>A0A7X1B964_9BACT</name>
<dbReference type="Proteomes" id="UP000526501">
    <property type="component" value="Unassembled WGS sequence"/>
</dbReference>
<comment type="caution">
    <text evidence="1">The sequence shown here is derived from an EMBL/GenBank/DDBJ whole genome shotgun (WGS) entry which is preliminary data.</text>
</comment>
<dbReference type="SUPFAM" id="SSF53927">
    <property type="entry name" value="Cytidine deaminase-like"/>
    <property type="match status" value="1"/>
</dbReference>
<dbReference type="InterPro" id="IPR016193">
    <property type="entry name" value="Cytidine_deaminase-like"/>
</dbReference>
<organism evidence="1 2">
    <name type="scientific">Pelagicoccus albus</name>
    <dbReference type="NCBI Taxonomy" id="415222"/>
    <lineage>
        <taxon>Bacteria</taxon>
        <taxon>Pseudomonadati</taxon>
        <taxon>Verrucomicrobiota</taxon>
        <taxon>Opitutia</taxon>
        <taxon>Puniceicoccales</taxon>
        <taxon>Pelagicoccaceae</taxon>
        <taxon>Pelagicoccus</taxon>
    </lineage>
</organism>
<evidence type="ECO:0000313" key="1">
    <source>
        <dbReference type="EMBL" id="MBC2608005.1"/>
    </source>
</evidence>
<dbReference type="Gene3D" id="3.40.50.1380">
    <property type="entry name" value="Methylglyoxal synthase-like domain"/>
    <property type="match status" value="1"/>
</dbReference>
<dbReference type="AlphaFoldDB" id="A0A7X1B964"/>
<dbReference type="EMBL" id="JACHVC010000013">
    <property type="protein sequence ID" value="MBC2608005.1"/>
    <property type="molecule type" value="Genomic_DNA"/>
</dbReference>
<dbReference type="InterPro" id="IPR002695">
    <property type="entry name" value="PurH-like"/>
</dbReference>
<keyword evidence="2" id="KW-1185">Reference proteome</keyword>
<evidence type="ECO:0000313" key="2">
    <source>
        <dbReference type="Proteomes" id="UP000526501"/>
    </source>
</evidence>
<dbReference type="InterPro" id="IPR036914">
    <property type="entry name" value="MGS-like_dom_sf"/>
</dbReference>
<sequence length="490" mass="52307">MSKQVSEKRGMSSKALIMVKDVSGVASLAKSLVGEFGFELWGNEIACEALTGLGVSIKLAKTSEAVAMIENPAEAVRLVVANFVDVESAGRAFMSWKSALSAFDRGIVSSLRAAAWAVDRVAVIGNPSDYDAALQELSENGGKFRQAFRMERATAAFRAASEFDFAVGQYLEVQGADKPDMGALSGYSKALRFAWPRLQLLEHGENGHQLAALYGSFSEHFEQVCGPKLDYTSILSVSKAAYLIGEFEKPAAALLRNGKIVTAACGSDLAELVAGVLKDEDARGSWLVANGSLGESVISEAIESGVVGILSPDLTDSERELLSRTGKVSALVSLTGLGYEALQEIRSVAGGVLVQDKDRAPVNPMEWTPMSLAQPLVEDWESLMFGAKVVRHADSEALAIVSGERLIWLAAGEVSTRRAWQVVEESGVGLDKTVAVFDSPEVDPKILPRMKEFGVRVALVTAGGDEQALRDAANSCGLVLLSAPKSWRKF</sequence>
<dbReference type="GO" id="GO:0004643">
    <property type="term" value="F:phosphoribosylaminoimidazolecarboxamide formyltransferase activity"/>
    <property type="evidence" value="ECO:0007669"/>
    <property type="project" value="InterPro"/>
</dbReference>
<reference evidence="1 2" key="1">
    <citation type="submission" date="2020-07" db="EMBL/GenBank/DDBJ databases">
        <authorList>
            <person name="Feng X."/>
        </authorList>
    </citation>
    <scope>NUCLEOTIDE SEQUENCE [LARGE SCALE GENOMIC DNA]</scope>
    <source>
        <strain evidence="1 2">JCM23202</strain>
    </source>
</reference>
<dbReference type="InterPro" id="IPR024051">
    <property type="entry name" value="AICAR_Tfase_dup_dom_sf"/>
</dbReference>
<dbReference type="RefSeq" id="WP_185661864.1">
    <property type="nucleotide sequence ID" value="NZ_CAWPOO010000013.1"/>
</dbReference>
<protein>
    <submittedName>
        <fullName evidence="1">Uncharacterized protein</fullName>
    </submittedName>
</protein>
<dbReference type="SMART" id="SM00798">
    <property type="entry name" value="AICARFT_IMPCHas"/>
    <property type="match status" value="1"/>
</dbReference>
<dbReference type="GO" id="GO:0003937">
    <property type="term" value="F:IMP cyclohydrolase activity"/>
    <property type="evidence" value="ECO:0007669"/>
    <property type="project" value="InterPro"/>
</dbReference>
<accession>A0A7X1B964</accession>
<dbReference type="GO" id="GO:0006189">
    <property type="term" value="P:'de novo' IMP biosynthetic process"/>
    <property type="evidence" value="ECO:0007669"/>
    <property type="project" value="TreeGrafter"/>
</dbReference>